<evidence type="ECO:0000313" key="1">
    <source>
        <dbReference type="EMBL" id="GIY88820.1"/>
    </source>
</evidence>
<protein>
    <submittedName>
        <fullName evidence="1">Uncharacterized protein</fullName>
    </submittedName>
</protein>
<accession>A0AAV4X3R9</accession>
<gene>
    <name evidence="1" type="ORF">CEXT_715421</name>
</gene>
<name>A0AAV4X3R9_CAEEX</name>
<evidence type="ECO:0000313" key="2">
    <source>
        <dbReference type="Proteomes" id="UP001054945"/>
    </source>
</evidence>
<comment type="caution">
    <text evidence="1">The sequence shown here is derived from an EMBL/GenBank/DDBJ whole genome shotgun (WGS) entry which is preliminary data.</text>
</comment>
<dbReference type="Proteomes" id="UP001054945">
    <property type="component" value="Unassembled WGS sequence"/>
</dbReference>
<dbReference type="AlphaFoldDB" id="A0AAV4X3R9"/>
<dbReference type="EMBL" id="BPLR01017106">
    <property type="protein sequence ID" value="GIY88820.1"/>
    <property type="molecule type" value="Genomic_DNA"/>
</dbReference>
<keyword evidence="2" id="KW-1185">Reference proteome</keyword>
<reference evidence="1 2" key="1">
    <citation type="submission" date="2021-06" db="EMBL/GenBank/DDBJ databases">
        <title>Caerostris extrusa draft genome.</title>
        <authorList>
            <person name="Kono N."/>
            <person name="Arakawa K."/>
        </authorList>
    </citation>
    <scope>NUCLEOTIDE SEQUENCE [LARGE SCALE GENOMIC DNA]</scope>
</reference>
<organism evidence="1 2">
    <name type="scientific">Caerostris extrusa</name>
    <name type="common">Bark spider</name>
    <name type="synonym">Caerostris bankana</name>
    <dbReference type="NCBI Taxonomy" id="172846"/>
    <lineage>
        <taxon>Eukaryota</taxon>
        <taxon>Metazoa</taxon>
        <taxon>Ecdysozoa</taxon>
        <taxon>Arthropoda</taxon>
        <taxon>Chelicerata</taxon>
        <taxon>Arachnida</taxon>
        <taxon>Araneae</taxon>
        <taxon>Araneomorphae</taxon>
        <taxon>Entelegynae</taxon>
        <taxon>Araneoidea</taxon>
        <taxon>Araneidae</taxon>
        <taxon>Caerostris</taxon>
    </lineage>
</organism>
<sequence>MFAYIALFSLKSKVPQAIFTIESAMKYGMRTPSSHIYTQVKALPGNIYDLLHEMRKKRKKKKKKASSVHSSWEMKTPHVGIFQCSFSWKPSVIRKPKLEGFTEGFSRRFRSVIFFFLPFIPLL</sequence>
<proteinExistence type="predicted"/>